<keyword evidence="2" id="KW-0472">Membrane</keyword>
<dbReference type="WBParaSite" id="BTMF_0000448801-mRNA-1">
    <property type="protein sequence ID" value="BTMF_0000448801-mRNA-1"/>
    <property type="gene ID" value="BTMF_0000448801"/>
</dbReference>
<dbReference type="STRING" id="42155.A0A0R3QDQ2"/>
<evidence type="ECO:0000313" key="5">
    <source>
        <dbReference type="WBParaSite" id="BTMF_0000448801-mRNA-1"/>
    </source>
</evidence>
<evidence type="ECO:0000256" key="2">
    <source>
        <dbReference type="SAM" id="Phobius"/>
    </source>
</evidence>
<dbReference type="AlphaFoldDB" id="A0A0R3QDQ2"/>
<dbReference type="EMBL" id="UZAG01003538">
    <property type="protein sequence ID" value="VDO15497.1"/>
    <property type="molecule type" value="Genomic_DNA"/>
</dbReference>
<gene>
    <name evidence="3" type="ORF">BTMF_LOCUS3782</name>
</gene>
<sequence>MFSFCLFYAHGKFGVTLFFWFSIFVEVNQKNKRKMSNAEKLAAEFEKGETNLDKFGKGAGKRTKAEQYEHKHSHPEGDTRKIVNYCVSGQEKRKGTTSTGSTAKKD</sequence>
<dbReference type="Proteomes" id="UP000280834">
    <property type="component" value="Unassembled WGS sequence"/>
</dbReference>
<dbReference type="InterPro" id="IPR018792">
    <property type="entry name" value="NUPR1-like"/>
</dbReference>
<reference evidence="5" key="1">
    <citation type="submission" date="2017-02" db="UniProtKB">
        <authorList>
            <consortium name="WormBaseParasite"/>
        </authorList>
    </citation>
    <scope>IDENTIFICATION</scope>
</reference>
<protein>
    <submittedName>
        <fullName evidence="5">General stress protein</fullName>
    </submittedName>
</protein>
<evidence type="ECO:0000256" key="1">
    <source>
        <dbReference type="SAM" id="MobiDB-lite"/>
    </source>
</evidence>
<name>A0A0R3QDQ2_9BILA</name>
<evidence type="ECO:0000313" key="4">
    <source>
        <dbReference type="Proteomes" id="UP000280834"/>
    </source>
</evidence>
<reference evidence="3 4" key="2">
    <citation type="submission" date="2018-11" db="EMBL/GenBank/DDBJ databases">
        <authorList>
            <consortium name="Pathogen Informatics"/>
        </authorList>
    </citation>
    <scope>NUCLEOTIDE SEQUENCE [LARGE SCALE GENOMIC DNA]</scope>
</reference>
<organism evidence="5">
    <name type="scientific">Brugia timori</name>
    <dbReference type="NCBI Taxonomy" id="42155"/>
    <lineage>
        <taxon>Eukaryota</taxon>
        <taxon>Metazoa</taxon>
        <taxon>Ecdysozoa</taxon>
        <taxon>Nematoda</taxon>
        <taxon>Chromadorea</taxon>
        <taxon>Rhabditida</taxon>
        <taxon>Spirurina</taxon>
        <taxon>Spiruromorpha</taxon>
        <taxon>Filarioidea</taxon>
        <taxon>Onchocercidae</taxon>
        <taxon>Brugia</taxon>
    </lineage>
</organism>
<proteinExistence type="predicted"/>
<feature type="transmembrane region" description="Helical" evidence="2">
    <location>
        <begin position="6"/>
        <end position="25"/>
    </location>
</feature>
<accession>A0A0R3QDQ2</accession>
<feature type="compositionally biased region" description="Basic and acidic residues" evidence="1">
    <location>
        <begin position="63"/>
        <end position="78"/>
    </location>
</feature>
<keyword evidence="2" id="KW-1133">Transmembrane helix</keyword>
<keyword evidence="4" id="KW-1185">Reference proteome</keyword>
<evidence type="ECO:0000313" key="3">
    <source>
        <dbReference type="EMBL" id="VDO15497.1"/>
    </source>
</evidence>
<keyword evidence="2" id="KW-0812">Transmembrane</keyword>
<dbReference type="Pfam" id="PF10195">
    <property type="entry name" value="Phospho_p8"/>
    <property type="match status" value="1"/>
</dbReference>
<feature type="region of interest" description="Disordered" evidence="1">
    <location>
        <begin position="55"/>
        <end position="78"/>
    </location>
</feature>